<feature type="transmembrane region" description="Helical" evidence="1">
    <location>
        <begin position="12"/>
        <end position="31"/>
    </location>
</feature>
<evidence type="ECO:0000256" key="1">
    <source>
        <dbReference type="SAM" id="Phobius"/>
    </source>
</evidence>
<evidence type="ECO:0000313" key="2">
    <source>
        <dbReference type="EMBL" id="RIE11435.1"/>
    </source>
</evidence>
<evidence type="ECO:0008006" key="6">
    <source>
        <dbReference type="Google" id="ProtNLM"/>
    </source>
</evidence>
<keyword evidence="4" id="KW-1185">Reference proteome</keyword>
<dbReference type="EMBL" id="QXIW01000033">
    <property type="protein sequence ID" value="RIE11805.1"/>
    <property type="molecule type" value="Genomic_DNA"/>
</dbReference>
<evidence type="ECO:0000313" key="5">
    <source>
        <dbReference type="Proteomes" id="UP000266042"/>
    </source>
</evidence>
<feature type="transmembrane region" description="Helical" evidence="1">
    <location>
        <begin position="38"/>
        <end position="60"/>
    </location>
</feature>
<keyword evidence="1" id="KW-0812">Transmembrane</keyword>
<comment type="caution">
    <text evidence="3">The sequence shown here is derived from an EMBL/GenBank/DDBJ whole genome shotgun (WGS) entry which is preliminary data.</text>
</comment>
<proteinExistence type="predicted"/>
<keyword evidence="1" id="KW-0472">Membrane</keyword>
<dbReference type="Proteomes" id="UP000266042">
    <property type="component" value="Unassembled WGS sequence"/>
</dbReference>
<feature type="transmembrane region" description="Helical" evidence="1">
    <location>
        <begin position="99"/>
        <end position="118"/>
    </location>
</feature>
<dbReference type="Proteomes" id="UP000265724">
    <property type="component" value="Unassembled WGS sequence"/>
</dbReference>
<organism evidence="3 5">
    <name type="scientific">Candidatus Cryosericum hinesii</name>
    <dbReference type="NCBI Taxonomy" id="2290915"/>
    <lineage>
        <taxon>Bacteria</taxon>
        <taxon>Pseudomonadati</taxon>
        <taxon>Caldisericota/Cryosericota group</taxon>
        <taxon>Candidatus Cryosericota</taxon>
        <taxon>Candidatus Cryosericia</taxon>
        <taxon>Candidatus Cryosericales</taxon>
        <taxon>Candidatus Cryosericaceae</taxon>
        <taxon>Candidatus Cryosericum</taxon>
    </lineage>
</organism>
<keyword evidence="1" id="KW-1133">Transmembrane helix</keyword>
<evidence type="ECO:0000313" key="4">
    <source>
        <dbReference type="Proteomes" id="UP000265724"/>
    </source>
</evidence>
<feature type="transmembrane region" description="Helical" evidence="1">
    <location>
        <begin position="169"/>
        <end position="190"/>
    </location>
</feature>
<protein>
    <recommendedName>
        <fullName evidence="6">Phosphatase PAP2 family protein</fullName>
    </recommendedName>
</protein>
<gene>
    <name evidence="2" type="ORF">SMC2_09095</name>
    <name evidence="3" type="ORF">SMC3_08445</name>
</gene>
<name>A0A398D9R3_9BACT</name>
<feature type="transmembrane region" description="Helical" evidence="1">
    <location>
        <begin position="72"/>
        <end position="92"/>
    </location>
</feature>
<dbReference type="EMBL" id="QXIX01000062">
    <property type="protein sequence ID" value="RIE11435.1"/>
    <property type="molecule type" value="Genomic_DNA"/>
</dbReference>
<sequence>MLSREKRMRLWTYLLDPPVLAMLTFLFFYVMKPTDRNLGACLTGVICLGFVPLSAWFHMVHHPADFAGERKVGFILSIAGYVVGTLTMLIFFRESRLNMALMLSYLFTVIGLTIVNLMHYKASGHGSGAAGPATALTIVYGWPGAISFLLLVLVAVAKIDIKEHTLGQLCTGAALSIASTLAAFAVMGLLRF</sequence>
<dbReference type="RefSeq" id="WP_119088081.1">
    <property type="nucleotide sequence ID" value="NZ_QXIV01000050.1"/>
</dbReference>
<dbReference type="AlphaFoldDB" id="A0A398D9R3"/>
<reference evidence="4 5" key="1">
    <citation type="submission" date="2018-09" db="EMBL/GenBank/DDBJ databases">
        <title>Discovery and Ecogenomic Context for Candidatus Cryosericales, a Global Caldiserica Order Active in Thawing Permafrost.</title>
        <authorList>
            <person name="Martinez M.A."/>
            <person name="Woodcroft B.J."/>
            <person name="Ignacio Espinoza J.C."/>
            <person name="Zayed A."/>
            <person name="Singleton C.M."/>
            <person name="Boyd J."/>
            <person name="Li Y.-F."/>
            <person name="Purvine S."/>
            <person name="Maughan H."/>
            <person name="Hodgkins S.B."/>
            <person name="Anderson D."/>
            <person name="Sederholm M."/>
            <person name="Temperton B."/>
            <person name="Saleska S.R."/>
            <person name="Tyson G.W."/>
            <person name="Rich V.I."/>
        </authorList>
    </citation>
    <scope>NUCLEOTIDE SEQUENCE [LARGE SCALE GENOMIC DNA]</scope>
    <source>
        <strain evidence="2 4">SMC2</strain>
        <strain evidence="3 5">SMC3</strain>
    </source>
</reference>
<feature type="transmembrane region" description="Helical" evidence="1">
    <location>
        <begin position="138"/>
        <end position="157"/>
    </location>
</feature>
<evidence type="ECO:0000313" key="3">
    <source>
        <dbReference type="EMBL" id="RIE11805.1"/>
    </source>
</evidence>
<accession>A0A398D9R3</accession>